<gene>
    <name evidence="1" type="ORF">EDD29_2059</name>
</gene>
<name>A0A3N1CT94_9ACTN</name>
<proteinExistence type="predicted"/>
<protein>
    <submittedName>
        <fullName evidence="1">Uncharacterized protein</fullName>
    </submittedName>
</protein>
<reference evidence="1 2" key="1">
    <citation type="submission" date="2018-11" db="EMBL/GenBank/DDBJ databases">
        <title>Sequencing the genomes of 1000 actinobacteria strains.</title>
        <authorList>
            <person name="Klenk H.-P."/>
        </authorList>
    </citation>
    <scope>NUCLEOTIDE SEQUENCE [LARGE SCALE GENOMIC DNA]</scope>
    <source>
        <strain evidence="1 2">DSM 44254</strain>
    </source>
</reference>
<sequence>MTEREAHEPREIVGLREITTARELLELVAEVERGRAGAAARVRKAPLCAECGVDVCDGHGRPLSDAELYEDGFTAEPDGPTPLALTAPIDAFDPVDPLEEPAWADADPEAAEIARHVGLLLTLAREVRACPHCPIALDGLCFTHCAALRAALR</sequence>
<keyword evidence="2" id="KW-1185">Reference proteome</keyword>
<evidence type="ECO:0000313" key="1">
    <source>
        <dbReference type="EMBL" id="ROO84532.1"/>
    </source>
</evidence>
<dbReference type="EMBL" id="RJKE01000001">
    <property type="protein sequence ID" value="ROO84532.1"/>
    <property type="molecule type" value="Genomic_DNA"/>
</dbReference>
<dbReference type="AlphaFoldDB" id="A0A3N1CT94"/>
<organism evidence="1 2">
    <name type="scientific">Actinocorallia herbida</name>
    <dbReference type="NCBI Taxonomy" id="58109"/>
    <lineage>
        <taxon>Bacteria</taxon>
        <taxon>Bacillati</taxon>
        <taxon>Actinomycetota</taxon>
        <taxon>Actinomycetes</taxon>
        <taxon>Streptosporangiales</taxon>
        <taxon>Thermomonosporaceae</taxon>
        <taxon>Actinocorallia</taxon>
    </lineage>
</organism>
<comment type="caution">
    <text evidence="1">The sequence shown here is derived from an EMBL/GenBank/DDBJ whole genome shotgun (WGS) entry which is preliminary data.</text>
</comment>
<evidence type="ECO:0000313" key="2">
    <source>
        <dbReference type="Proteomes" id="UP000272400"/>
    </source>
</evidence>
<dbReference type="RefSeq" id="WP_148085918.1">
    <property type="nucleotide sequence ID" value="NZ_RJKE01000001.1"/>
</dbReference>
<accession>A0A3N1CT94</accession>
<dbReference type="Proteomes" id="UP000272400">
    <property type="component" value="Unassembled WGS sequence"/>
</dbReference>